<reference evidence="9 10" key="1">
    <citation type="submission" date="2014-07" db="EMBL/GenBank/DDBJ databases">
        <title>Expanding our view of genomic diversity in Candidatus Accumulibacter clades.</title>
        <authorList>
            <person name="Skennerton C.T."/>
            <person name="Barr J.J."/>
            <person name="Slater F.R."/>
            <person name="Bond P.L."/>
            <person name="Tyson G.W."/>
        </authorList>
    </citation>
    <scope>NUCLEOTIDE SEQUENCE [LARGE SCALE GENOMIC DNA]</scope>
    <source>
        <strain evidence="10">SK-01</strain>
    </source>
</reference>
<dbReference type="PANTHER" id="PTHR30625">
    <property type="entry name" value="PROTEIN TOLQ"/>
    <property type="match status" value="1"/>
</dbReference>
<keyword evidence="6" id="KW-0813">Transport</keyword>
<evidence type="ECO:0000313" key="9">
    <source>
        <dbReference type="EMBL" id="KFB68092.1"/>
    </source>
</evidence>
<evidence type="ECO:0000256" key="2">
    <source>
        <dbReference type="ARBA" id="ARBA00022475"/>
    </source>
</evidence>
<comment type="subcellular location">
    <subcellularLocation>
        <location evidence="1">Cell membrane</location>
        <topology evidence="1">Multi-pass membrane protein</topology>
    </subcellularLocation>
    <subcellularLocation>
        <location evidence="6">Membrane</location>
        <topology evidence="6">Multi-pass membrane protein</topology>
    </subcellularLocation>
</comment>
<feature type="transmembrane region" description="Helical" evidence="7">
    <location>
        <begin position="94"/>
        <end position="111"/>
    </location>
</feature>
<keyword evidence="5 7" id="KW-0472">Membrane</keyword>
<comment type="similarity">
    <text evidence="6">Belongs to the exbB/tolQ family.</text>
</comment>
<evidence type="ECO:0000259" key="8">
    <source>
        <dbReference type="Pfam" id="PF01618"/>
    </source>
</evidence>
<gene>
    <name evidence="9" type="primary">exbB_2</name>
    <name evidence="9" type="ORF">CAPSK01_002302</name>
</gene>
<organism evidence="9 10">
    <name type="scientific">Candidatus Accumulibacter vicinus</name>
    <dbReference type="NCBI Taxonomy" id="2954382"/>
    <lineage>
        <taxon>Bacteria</taxon>
        <taxon>Pseudomonadati</taxon>
        <taxon>Pseudomonadota</taxon>
        <taxon>Betaproteobacteria</taxon>
        <taxon>Candidatus Accumulibacter</taxon>
    </lineage>
</organism>
<keyword evidence="3 7" id="KW-0812">Transmembrane</keyword>
<comment type="caution">
    <text evidence="9">The sequence shown here is derived from an EMBL/GenBank/DDBJ whole genome shotgun (WGS) entry which is preliminary data.</text>
</comment>
<name>A0A084Y048_9PROT</name>
<evidence type="ECO:0000313" key="10">
    <source>
        <dbReference type="Proteomes" id="UP000019812"/>
    </source>
</evidence>
<evidence type="ECO:0000256" key="3">
    <source>
        <dbReference type="ARBA" id="ARBA00022692"/>
    </source>
</evidence>
<proteinExistence type="inferred from homology"/>
<dbReference type="Pfam" id="PF01618">
    <property type="entry name" value="MotA_ExbB"/>
    <property type="match status" value="1"/>
</dbReference>
<dbReference type="GO" id="GO:0005886">
    <property type="term" value="C:plasma membrane"/>
    <property type="evidence" value="ECO:0007669"/>
    <property type="project" value="UniProtKB-SubCell"/>
</dbReference>
<dbReference type="InterPro" id="IPR002898">
    <property type="entry name" value="MotA_ExbB_proton_chnl"/>
</dbReference>
<dbReference type="PANTHER" id="PTHR30625:SF11">
    <property type="entry name" value="MOTA_TOLQ_EXBB PROTON CHANNEL DOMAIN-CONTAINING PROTEIN"/>
    <property type="match status" value="1"/>
</dbReference>
<evidence type="ECO:0000256" key="7">
    <source>
        <dbReference type="SAM" id="Phobius"/>
    </source>
</evidence>
<evidence type="ECO:0000256" key="6">
    <source>
        <dbReference type="RuleBase" id="RU004057"/>
    </source>
</evidence>
<protein>
    <submittedName>
        <fullName evidence="9">Biopolymer transport protein ExbB</fullName>
    </submittedName>
</protein>
<evidence type="ECO:0000256" key="5">
    <source>
        <dbReference type="ARBA" id="ARBA00023136"/>
    </source>
</evidence>
<evidence type="ECO:0000256" key="4">
    <source>
        <dbReference type="ARBA" id="ARBA00022989"/>
    </source>
</evidence>
<keyword evidence="2" id="KW-1003">Cell membrane</keyword>
<accession>A0A084Y048</accession>
<feature type="transmembrane region" description="Helical" evidence="7">
    <location>
        <begin position="237"/>
        <end position="255"/>
    </location>
</feature>
<evidence type="ECO:0000256" key="1">
    <source>
        <dbReference type="ARBA" id="ARBA00004651"/>
    </source>
</evidence>
<dbReference type="STRING" id="1457154.CAPSK01_002302"/>
<dbReference type="AlphaFoldDB" id="A0A084Y048"/>
<feature type="transmembrane region" description="Helical" evidence="7">
    <location>
        <begin position="194"/>
        <end position="217"/>
    </location>
</feature>
<dbReference type="GO" id="GO:0017038">
    <property type="term" value="P:protein import"/>
    <property type="evidence" value="ECO:0007669"/>
    <property type="project" value="TreeGrafter"/>
</dbReference>
<keyword evidence="6" id="KW-0653">Protein transport</keyword>
<sequence length="286" mass="30945">MASAAVGRCGAIVTRLLTARFPGRQKTPSVISTWLFHQQTTGMLIHRFCGERTIRDAGDEKLRGLLQTPVQAKVPICENLPEENVFSIVQAAGWPIWPLLLASIIAVALILERLVALRRSKVVPPGLLQRVVAEYRQNGVTAAMVGDLEAHSPLGRVLGAGLRNVGSSREIMKEAIEEAGGVVSHNLERYLTTLGTIASISPLMGLFGTVVGMIEIFGSQAPSGSNPIQLAHGISVALYNTGFGLLIAIPSMIFWRHFRALVDSFVVEMQQQAVRLVEVLHGQRSS</sequence>
<dbReference type="InterPro" id="IPR050790">
    <property type="entry name" value="ExbB/TolQ_transport"/>
</dbReference>
<feature type="domain" description="MotA/TolQ/ExbB proton channel" evidence="8">
    <location>
        <begin position="150"/>
        <end position="270"/>
    </location>
</feature>
<dbReference type="EMBL" id="JDSS02000022">
    <property type="protein sequence ID" value="KFB68092.1"/>
    <property type="molecule type" value="Genomic_DNA"/>
</dbReference>
<dbReference type="Proteomes" id="UP000019812">
    <property type="component" value="Unassembled WGS sequence"/>
</dbReference>
<keyword evidence="4 7" id="KW-1133">Transmembrane helix</keyword>